<dbReference type="EMBL" id="WTVH01000049">
    <property type="protein sequence ID" value="NMF95156.1"/>
    <property type="molecule type" value="Genomic_DNA"/>
</dbReference>
<gene>
    <name evidence="2" type="ORF">GO608_17750</name>
</gene>
<dbReference type="RefSeq" id="WP_247003256.1">
    <property type="nucleotide sequence ID" value="NZ_WTVH02000010.1"/>
</dbReference>
<evidence type="ECO:0000259" key="1">
    <source>
        <dbReference type="SMART" id="SM00953"/>
    </source>
</evidence>
<protein>
    <submittedName>
        <fullName evidence="2">RES domain-containing protein</fullName>
    </submittedName>
</protein>
<name>A0ABX1N793_9RHOO</name>
<dbReference type="InterPro" id="IPR014914">
    <property type="entry name" value="RES_dom"/>
</dbReference>
<evidence type="ECO:0000313" key="2">
    <source>
        <dbReference type="EMBL" id="NMF95156.1"/>
    </source>
</evidence>
<keyword evidence="3" id="KW-1185">Reference proteome</keyword>
<evidence type="ECO:0000313" key="3">
    <source>
        <dbReference type="Proteomes" id="UP000601990"/>
    </source>
</evidence>
<dbReference type="SMART" id="SM00953">
    <property type="entry name" value="RES"/>
    <property type="match status" value="1"/>
</dbReference>
<reference evidence="2" key="1">
    <citation type="submission" date="2019-12" db="EMBL/GenBank/DDBJ databases">
        <title>Comparative genomics gives insights into the taxonomy of the Azoarcus-Aromatoleum group and reveals separate origins of nif in the plant-associated Azoarcus and non-plant-associated Aromatoleum sub-groups.</title>
        <authorList>
            <person name="Lafos M."/>
            <person name="Maluk M."/>
            <person name="Batista M."/>
            <person name="Junghare M."/>
            <person name="Carmona M."/>
            <person name="Faoro H."/>
            <person name="Cruz L.M."/>
            <person name="Battistoni F."/>
            <person name="De Souza E."/>
            <person name="Pedrosa F."/>
            <person name="Chen W.-M."/>
            <person name="Poole P.S."/>
            <person name="Dixon R.A."/>
            <person name="James E.K."/>
        </authorList>
    </citation>
    <scope>NUCLEOTIDE SEQUENCE</scope>
    <source>
        <strain evidence="2">U120</strain>
    </source>
</reference>
<dbReference type="Pfam" id="PF08808">
    <property type="entry name" value="RES"/>
    <property type="match status" value="1"/>
</dbReference>
<proteinExistence type="predicted"/>
<accession>A0ABX1N793</accession>
<organism evidence="2 3">
    <name type="scientific">Aromatoleum buckelii</name>
    <dbReference type="NCBI Taxonomy" id="200254"/>
    <lineage>
        <taxon>Bacteria</taxon>
        <taxon>Pseudomonadati</taxon>
        <taxon>Pseudomonadota</taxon>
        <taxon>Betaproteobacteria</taxon>
        <taxon>Rhodocyclales</taxon>
        <taxon>Rhodocyclaceae</taxon>
        <taxon>Aromatoleum</taxon>
    </lineage>
</organism>
<feature type="domain" description="RES" evidence="1">
    <location>
        <begin position="71"/>
        <end position="207"/>
    </location>
</feature>
<comment type="caution">
    <text evidence="2">The sequence shown here is derived from an EMBL/GenBank/DDBJ whole genome shotgun (WGS) entry which is preliminary data.</text>
</comment>
<dbReference type="Proteomes" id="UP000601990">
    <property type="component" value="Unassembled WGS sequence"/>
</dbReference>
<sequence length="250" mass="27752">MTDIWAAVGAEAPVVELAGDFVRLVESQEQIATNRLVDTLEEQALLESLLESSKPPLPQAARGLHYLLATPFRYPPLRHGSRFGGHFEPGLFYAAFDTATVLAESAYYRFVFWHGMAVAPASPLASQHTLFGAPWRCARGVQLQSPPFDHWREQLTDRVDYTATQRLGTAMRQAGVEAFEYVSARDPAGGLNVALFTPMALAARRPDFMQAWLAETDADEVRFYCQEERLVHRFPLGQFLVAGGLPMPAV</sequence>